<dbReference type="Proteomes" id="UP000028682">
    <property type="component" value="Chromosome"/>
</dbReference>
<name>A0ABX6TQZ1_STRLI</name>
<evidence type="ECO:0000313" key="3">
    <source>
        <dbReference type="Proteomes" id="UP000028682"/>
    </source>
</evidence>
<accession>A0ABX6TQZ1</accession>
<evidence type="ECO:0000256" key="1">
    <source>
        <dbReference type="SAM" id="MobiDB-lite"/>
    </source>
</evidence>
<proteinExistence type="predicted"/>
<reference evidence="3" key="1">
    <citation type="submission" date="2014-08" db="EMBL/GenBank/DDBJ databases">
        <title>Complete genome sequence of Streptomyces lividans TK24.</title>
        <authorList>
            <consortium name="StrepSynth"/>
            <person name="Ruckert C."/>
            <person name="Fridjonson O.H."/>
            <person name="Lambert C."/>
            <person name="van Wezel G.P."/>
            <person name="Bernaerts K."/>
            <person name="Anne J."/>
            <person name="Economou A."/>
            <person name="Kalinowski J."/>
        </authorList>
    </citation>
    <scope>NUCLEOTIDE SEQUENCE [LARGE SCALE GENOMIC DNA]</scope>
    <source>
        <strain evidence="3">TK24</strain>
    </source>
</reference>
<keyword evidence="3" id="KW-1185">Reference proteome</keyword>
<organism evidence="2 3">
    <name type="scientific">Streptomyces lividans TK24</name>
    <dbReference type="NCBI Taxonomy" id="457428"/>
    <lineage>
        <taxon>Bacteria</taxon>
        <taxon>Bacillati</taxon>
        <taxon>Actinomycetota</taxon>
        <taxon>Actinomycetes</taxon>
        <taxon>Kitasatosporales</taxon>
        <taxon>Streptomycetaceae</taxon>
        <taxon>Streptomyces</taxon>
    </lineage>
</organism>
<feature type="region of interest" description="Disordered" evidence="1">
    <location>
        <begin position="29"/>
        <end position="54"/>
    </location>
</feature>
<gene>
    <name evidence="2" type="ORF">SLIV_16087</name>
</gene>
<evidence type="ECO:0008006" key="4">
    <source>
        <dbReference type="Google" id="ProtNLM"/>
    </source>
</evidence>
<dbReference type="EMBL" id="CP009124">
    <property type="protein sequence ID" value="QNR95603.1"/>
    <property type="molecule type" value="Genomic_DNA"/>
</dbReference>
<protein>
    <recommendedName>
        <fullName evidence="4">Secreted protein</fullName>
    </recommendedName>
</protein>
<evidence type="ECO:0000313" key="2">
    <source>
        <dbReference type="EMBL" id="QNR95603.1"/>
    </source>
</evidence>
<sequence length="54" mass="5908">MRTLAAASASRTVTLYLLGAGLPHPTLNPDTVKEAFGPPRPNAPCHTRRRWSPR</sequence>